<dbReference type="AlphaFoldDB" id="A0A085M3G6"/>
<evidence type="ECO:0000313" key="1">
    <source>
        <dbReference type="EMBL" id="KFD51762.1"/>
    </source>
</evidence>
<name>A0A085M3G6_9BILA</name>
<keyword evidence="2" id="KW-1185">Reference proteome</keyword>
<accession>A0A085M3G6</accession>
<dbReference type="EMBL" id="KL363235">
    <property type="protein sequence ID" value="KFD51762.1"/>
    <property type="molecule type" value="Genomic_DNA"/>
</dbReference>
<reference evidence="1 2" key="1">
    <citation type="journal article" date="2014" name="Nat. Genet.">
        <title>Genome and transcriptome of the porcine whipworm Trichuris suis.</title>
        <authorList>
            <person name="Jex A.R."/>
            <person name="Nejsum P."/>
            <person name="Schwarz E.M."/>
            <person name="Hu L."/>
            <person name="Young N.D."/>
            <person name="Hall R.S."/>
            <person name="Korhonen P.K."/>
            <person name="Liao S."/>
            <person name="Thamsborg S."/>
            <person name="Xia J."/>
            <person name="Xu P."/>
            <person name="Wang S."/>
            <person name="Scheerlinck J.P."/>
            <person name="Hofmann A."/>
            <person name="Sternberg P.W."/>
            <person name="Wang J."/>
            <person name="Gasser R.B."/>
        </authorList>
    </citation>
    <scope>NUCLEOTIDE SEQUENCE [LARGE SCALE GENOMIC DNA]</scope>
    <source>
        <strain evidence="1">DCEP-RM93M</strain>
    </source>
</reference>
<proteinExistence type="predicted"/>
<sequence>MTARKQAAPSLIKPYTKAKRVAYFLARTIAIVVLRQLKSSYKLRSWFGRRSGFPEQSARRLERAFTSGRQTAAALNRRSGRNGRSIRPVVWLLLFRKIDAIHLDDKERKSAESFRKATAGSQLERAGTFGYKLFRDQLTPASLDIAPVVANIELNTAALKVD</sequence>
<protein>
    <submittedName>
        <fullName evidence="1">Uncharacterized protein</fullName>
    </submittedName>
</protein>
<organism evidence="1 2">
    <name type="scientific">Trichuris suis</name>
    <name type="common">pig whipworm</name>
    <dbReference type="NCBI Taxonomy" id="68888"/>
    <lineage>
        <taxon>Eukaryota</taxon>
        <taxon>Metazoa</taxon>
        <taxon>Ecdysozoa</taxon>
        <taxon>Nematoda</taxon>
        <taxon>Enoplea</taxon>
        <taxon>Dorylaimia</taxon>
        <taxon>Trichinellida</taxon>
        <taxon>Trichuridae</taxon>
        <taxon>Trichuris</taxon>
    </lineage>
</organism>
<evidence type="ECO:0000313" key="2">
    <source>
        <dbReference type="Proteomes" id="UP000030764"/>
    </source>
</evidence>
<dbReference type="Proteomes" id="UP000030764">
    <property type="component" value="Unassembled WGS sequence"/>
</dbReference>
<gene>
    <name evidence="1" type="ORF">M513_07289</name>
</gene>